<dbReference type="PRINTS" id="PR01438">
    <property type="entry name" value="UNVRSLSTRESS"/>
</dbReference>
<accession>A0ABR9FUY4</accession>
<evidence type="ECO:0000313" key="4">
    <source>
        <dbReference type="Proteomes" id="UP001645038"/>
    </source>
</evidence>
<protein>
    <submittedName>
        <fullName evidence="3">Universal stress protein</fullName>
    </submittedName>
</protein>
<dbReference type="RefSeq" id="WP_192536955.1">
    <property type="nucleotide sequence ID" value="NZ_RRZB01000005.1"/>
</dbReference>
<name>A0ABR9FUY4_9GAMM</name>
<dbReference type="PANTHER" id="PTHR46268">
    <property type="entry name" value="STRESS RESPONSE PROTEIN NHAX"/>
    <property type="match status" value="1"/>
</dbReference>
<keyword evidence="4" id="KW-1185">Reference proteome</keyword>
<evidence type="ECO:0000259" key="2">
    <source>
        <dbReference type="Pfam" id="PF00582"/>
    </source>
</evidence>
<organism evidence="3 4">
    <name type="scientific">Halomonas colorata</name>
    <dbReference type="NCBI Taxonomy" id="2742615"/>
    <lineage>
        <taxon>Bacteria</taxon>
        <taxon>Pseudomonadati</taxon>
        <taxon>Pseudomonadota</taxon>
        <taxon>Gammaproteobacteria</taxon>
        <taxon>Oceanospirillales</taxon>
        <taxon>Halomonadaceae</taxon>
        <taxon>Halomonas</taxon>
    </lineage>
</organism>
<reference evidence="3 4" key="1">
    <citation type="submission" date="2020-07" db="EMBL/GenBank/DDBJ databases">
        <title>Halophilic bacteria isolated from french cheeses.</title>
        <authorList>
            <person name="Kothe C.I."/>
            <person name="Farah-Kraiem B."/>
            <person name="Renault P."/>
            <person name="Dridi B."/>
        </authorList>
    </citation>
    <scope>NUCLEOTIDE SEQUENCE [LARGE SCALE GENOMIC DNA]</scope>
    <source>
        <strain evidence="3 4">FME20</strain>
    </source>
</reference>
<feature type="domain" description="UspA" evidence="2">
    <location>
        <begin position="3"/>
        <end position="158"/>
    </location>
</feature>
<evidence type="ECO:0000313" key="3">
    <source>
        <dbReference type="EMBL" id="MBE0462463.1"/>
    </source>
</evidence>
<sequence length="284" mass="31457">MSDYVLAAIDRSPFAEGVCQYAAWAAKALDASLTFIHVVEHDAQTVSPDLTGHLGLGTREHLLEELANVDKQRAKIAREQGRLLLEAATTCAEKAGIAEFESVQRHGTLIETLTDQEQALHLLVLGKRGETTHLANGHVGANLERVVREMQRPILMVPREFIPPHKVMMAFDGSVTARKSIKMVAKSPLLKGLECHVVLVGTETAENRLQLAWALKALRDEQHSVKGAIHAGDVEETLRHYQQDHKIDMLVMGAYGHSRIRRLLLGSTTTTMLRKTQVPVLILR</sequence>
<dbReference type="SUPFAM" id="SSF52402">
    <property type="entry name" value="Adenine nucleotide alpha hydrolases-like"/>
    <property type="match status" value="2"/>
</dbReference>
<dbReference type="Pfam" id="PF00582">
    <property type="entry name" value="Usp"/>
    <property type="match status" value="2"/>
</dbReference>
<evidence type="ECO:0000256" key="1">
    <source>
        <dbReference type="ARBA" id="ARBA00008791"/>
    </source>
</evidence>
<dbReference type="InterPro" id="IPR006015">
    <property type="entry name" value="Universal_stress_UspA"/>
</dbReference>
<dbReference type="Gene3D" id="3.40.50.12370">
    <property type="match status" value="1"/>
</dbReference>
<proteinExistence type="inferred from homology"/>
<dbReference type="PANTHER" id="PTHR46268:SF15">
    <property type="entry name" value="UNIVERSAL STRESS PROTEIN HP_0031"/>
    <property type="match status" value="1"/>
</dbReference>
<dbReference type="Proteomes" id="UP001645038">
    <property type="component" value="Unassembled WGS sequence"/>
</dbReference>
<feature type="domain" description="UspA" evidence="2">
    <location>
        <begin position="208"/>
        <end position="284"/>
    </location>
</feature>
<gene>
    <name evidence="3" type="ORF">EI547_03180</name>
</gene>
<comment type="similarity">
    <text evidence="1">Belongs to the universal stress protein A family.</text>
</comment>
<dbReference type="InterPro" id="IPR006016">
    <property type="entry name" value="UspA"/>
</dbReference>
<dbReference type="EMBL" id="RRZB01000005">
    <property type="protein sequence ID" value="MBE0462463.1"/>
    <property type="molecule type" value="Genomic_DNA"/>
</dbReference>
<comment type="caution">
    <text evidence="3">The sequence shown here is derived from an EMBL/GenBank/DDBJ whole genome shotgun (WGS) entry which is preliminary data.</text>
</comment>
<dbReference type="CDD" id="cd00293">
    <property type="entry name" value="USP-like"/>
    <property type="match status" value="2"/>
</dbReference>